<evidence type="ECO:0000256" key="7">
    <source>
        <dbReference type="ARBA" id="ARBA00048787"/>
    </source>
</evidence>
<evidence type="ECO:0000256" key="5">
    <source>
        <dbReference type="ARBA" id="ARBA00022833"/>
    </source>
</evidence>
<comment type="catalytic activity">
    <reaction evidence="7">
        <text>N(6)-methyl-AMP + H2O + H(+) = IMP + methylamine</text>
        <dbReference type="Rhea" id="RHEA:16001"/>
        <dbReference type="ChEBI" id="CHEBI:15377"/>
        <dbReference type="ChEBI" id="CHEBI:15378"/>
        <dbReference type="ChEBI" id="CHEBI:58053"/>
        <dbReference type="ChEBI" id="CHEBI:59338"/>
        <dbReference type="ChEBI" id="CHEBI:144842"/>
    </reaction>
    <physiologicalReaction direction="left-to-right" evidence="7">
        <dbReference type="Rhea" id="RHEA:16002"/>
    </physiologicalReaction>
</comment>
<keyword evidence="5" id="KW-0862">Zinc</keyword>
<dbReference type="SUPFAM" id="SSF51556">
    <property type="entry name" value="Metallo-dependent hydrolases"/>
    <property type="match status" value="1"/>
</dbReference>
<evidence type="ECO:0000259" key="8">
    <source>
        <dbReference type="Pfam" id="PF00962"/>
    </source>
</evidence>
<dbReference type="Gene3D" id="3.20.20.140">
    <property type="entry name" value="Metal-dependent hydrolases"/>
    <property type="match status" value="2"/>
</dbReference>
<dbReference type="STRING" id="303698.A0A1V6SKD7"/>
<comment type="cofactor">
    <cofactor evidence="1">
        <name>Zn(2+)</name>
        <dbReference type="ChEBI" id="CHEBI:29105"/>
    </cofactor>
</comment>
<reference evidence="10" key="1">
    <citation type="journal article" date="2017" name="Nat. Microbiol.">
        <title>Global analysis of biosynthetic gene clusters reveals vast potential of secondary metabolite production in Penicillium species.</title>
        <authorList>
            <person name="Nielsen J.C."/>
            <person name="Grijseels S."/>
            <person name="Prigent S."/>
            <person name="Ji B."/>
            <person name="Dainat J."/>
            <person name="Nielsen K.F."/>
            <person name="Frisvad J.C."/>
            <person name="Workman M."/>
            <person name="Nielsen J."/>
        </authorList>
    </citation>
    <scope>NUCLEOTIDE SEQUENCE [LARGE SCALE GENOMIC DNA]</scope>
    <source>
        <strain evidence="10">IBT 24891</strain>
    </source>
</reference>
<evidence type="ECO:0000256" key="2">
    <source>
        <dbReference type="ARBA" id="ARBA00006676"/>
    </source>
</evidence>
<dbReference type="PANTHER" id="PTHR11409">
    <property type="entry name" value="ADENOSINE DEAMINASE"/>
    <property type="match status" value="1"/>
</dbReference>
<dbReference type="Proteomes" id="UP000191285">
    <property type="component" value="Unassembled WGS sequence"/>
</dbReference>
<name>A0A1V6SKD7_9EURO</name>
<dbReference type="EMBL" id="MLKD01000035">
    <property type="protein sequence ID" value="OQE14477.1"/>
    <property type="molecule type" value="Genomic_DNA"/>
</dbReference>
<dbReference type="GO" id="GO:0009117">
    <property type="term" value="P:nucleotide metabolic process"/>
    <property type="evidence" value="ECO:0007669"/>
    <property type="project" value="UniProtKB-KW"/>
</dbReference>
<feature type="domain" description="Adenosine deaminase" evidence="8">
    <location>
        <begin position="20"/>
        <end position="243"/>
    </location>
</feature>
<dbReference type="InterPro" id="IPR001365">
    <property type="entry name" value="A_deaminase_dom"/>
</dbReference>
<dbReference type="PANTHER" id="PTHR11409:SF42">
    <property type="entry name" value="ADENOSINE DEAMINASE-LIKE PROTEIN"/>
    <property type="match status" value="1"/>
</dbReference>
<proteinExistence type="inferred from homology"/>
<evidence type="ECO:0000313" key="9">
    <source>
        <dbReference type="EMBL" id="OQE14477.1"/>
    </source>
</evidence>
<evidence type="ECO:0000256" key="3">
    <source>
        <dbReference type="ARBA" id="ARBA00022723"/>
    </source>
</evidence>
<organism evidence="9 10">
    <name type="scientific">Penicillium steckii</name>
    <dbReference type="NCBI Taxonomy" id="303698"/>
    <lineage>
        <taxon>Eukaryota</taxon>
        <taxon>Fungi</taxon>
        <taxon>Dikarya</taxon>
        <taxon>Ascomycota</taxon>
        <taxon>Pezizomycotina</taxon>
        <taxon>Eurotiomycetes</taxon>
        <taxon>Eurotiomycetidae</taxon>
        <taxon>Eurotiales</taxon>
        <taxon>Aspergillaceae</taxon>
        <taxon>Penicillium</taxon>
    </lineage>
</organism>
<dbReference type="OrthoDB" id="272271at2759"/>
<evidence type="ECO:0000313" key="10">
    <source>
        <dbReference type="Proteomes" id="UP000191285"/>
    </source>
</evidence>
<dbReference type="InterPro" id="IPR006330">
    <property type="entry name" value="Ado/ade_deaminase"/>
</dbReference>
<keyword evidence="6" id="KW-0546">Nucleotide metabolism</keyword>
<comment type="similarity">
    <text evidence="2">Belongs to the metallo-dependent hydrolases superfamily. Adenosine and AMP deaminases family.</text>
</comment>
<dbReference type="GO" id="GO:0046103">
    <property type="term" value="P:inosine biosynthetic process"/>
    <property type="evidence" value="ECO:0007669"/>
    <property type="project" value="TreeGrafter"/>
</dbReference>
<comment type="caution">
    <text evidence="9">The sequence shown here is derived from an EMBL/GenBank/DDBJ whole genome shotgun (WGS) entry which is preliminary data.</text>
</comment>
<evidence type="ECO:0000256" key="4">
    <source>
        <dbReference type="ARBA" id="ARBA00022801"/>
    </source>
</evidence>
<dbReference type="GO" id="GO:0046872">
    <property type="term" value="F:metal ion binding"/>
    <property type="evidence" value="ECO:0007669"/>
    <property type="project" value="UniProtKB-KW"/>
</dbReference>
<keyword evidence="4" id="KW-0378">Hydrolase</keyword>
<dbReference type="InterPro" id="IPR032466">
    <property type="entry name" value="Metal_Hydrolase"/>
</dbReference>
<protein>
    <recommendedName>
        <fullName evidence="8">Adenosine deaminase domain-containing protein</fullName>
    </recommendedName>
</protein>
<evidence type="ECO:0000256" key="1">
    <source>
        <dbReference type="ARBA" id="ARBA00001947"/>
    </source>
</evidence>
<dbReference type="GO" id="GO:0004000">
    <property type="term" value="F:adenosine deaminase activity"/>
    <property type="evidence" value="ECO:0007669"/>
    <property type="project" value="TreeGrafter"/>
</dbReference>
<accession>A0A1V6SKD7</accession>
<keyword evidence="10" id="KW-1185">Reference proteome</keyword>
<dbReference type="AlphaFoldDB" id="A0A1V6SKD7"/>
<sequence length="318" mass="35766">MTTTMKKSNSVDIKFTKELPKVELHAHLSGSISRQCLHEIWQRKKTQDPDFPIEDPLILMPPGKVDYTLQTFFQVFSKLIYQLCNDLETIAYATNSLLEDFLKDGVRYLELRTIPRPSPGTNISREAYLNTILETIDRFKAKTQEMSVFLILAVDRGNSTPEEANEIIDLAIANMPRGVVGVDLCGNPTQGDVTIYRNVFARAKSHGLGLTLHFAETRASATPVELEALLSFQPDRLGHVIHVPDEVKETDDVGFFCSPVSNEYLLAAQHFGLDREDLLRIAKRSVESIFGGEKEKERLRNLLVNLPIHDIDIGTSLS</sequence>
<dbReference type="Pfam" id="PF00962">
    <property type="entry name" value="A_deaminase"/>
    <property type="match status" value="1"/>
</dbReference>
<dbReference type="GO" id="GO:0006154">
    <property type="term" value="P:adenosine catabolic process"/>
    <property type="evidence" value="ECO:0007669"/>
    <property type="project" value="TreeGrafter"/>
</dbReference>
<evidence type="ECO:0000256" key="6">
    <source>
        <dbReference type="ARBA" id="ARBA00023080"/>
    </source>
</evidence>
<keyword evidence="3" id="KW-0479">Metal-binding</keyword>
<gene>
    <name evidence="9" type="ORF">PENSTE_c035G02463</name>
</gene>